<dbReference type="InterPro" id="IPR013709">
    <property type="entry name" value="2-isopropylmalate_synth_dimer"/>
</dbReference>
<organism evidence="12 13">
    <name type="scientific">Psychromonas arctica</name>
    <dbReference type="NCBI Taxonomy" id="168275"/>
    <lineage>
        <taxon>Bacteria</taxon>
        <taxon>Pseudomonadati</taxon>
        <taxon>Pseudomonadota</taxon>
        <taxon>Gammaproteobacteria</taxon>
        <taxon>Alteromonadales</taxon>
        <taxon>Psychromonadaceae</taxon>
        <taxon>Psychromonas</taxon>
    </lineage>
</organism>
<dbReference type="RefSeq" id="WP_341628138.1">
    <property type="nucleotide sequence ID" value="NZ_JBAKBA010000022.1"/>
</dbReference>
<feature type="binding site" evidence="10">
    <location>
        <position position="251"/>
    </location>
    <ligand>
        <name>Mg(2+)</name>
        <dbReference type="ChEBI" id="CHEBI:18420"/>
    </ligand>
</feature>
<dbReference type="Pfam" id="PF08502">
    <property type="entry name" value="LeuA_dimer"/>
    <property type="match status" value="1"/>
</dbReference>
<dbReference type="PROSITE" id="PS50991">
    <property type="entry name" value="PYR_CT"/>
    <property type="match status" value="1"/>
</dbReference>
<gene>
    <name evidence="10 12" type="primary">leuA</name>
    <name evidence="12" type="ORF">V6255_10645</name>
</gene>
<keyword evidence="9 10" id="KW-0100">Branched-chain amino acid biosynthesis</keyword>
<proteinExistence type="inferred from homology"/>
<dbReference type="PROSITE" id="PS00816">
    <property type="entry name" value="AIPM_HOMOCIT_SYNTH_2"/>
    <property type="match status" value="1"/>
</dbReference>
<comment type="cofactor">
    <cofactor evidence="10">
        <name>Mg(2+)</name>
        <dbReference type="ChEBI" id="CHEBI:18420"/>
    </cofactor>
</comment>
<evidence type="ECO:0000313" key="13">
    <source>
        <dbReference type="Proteomes" id="UP001366060"/>
    </source>
</evidence>
<feature type="domain" description="Pyruvate carboxyltransferase" evidence="11">
    <location>
        <begin position="38"/>
        <end position="312"/>
    </location>
</feature>
<keyword evidence="13" id="KW-1185">Reference proteome</keyword>
<evidence type="ECO:0000256" key="8">
    <source>
        <dbReference type="ARBA" id="ARBA00022723"/>
    </source>
</evidence>
<evidence type="ECO:0000256" key="10">
    <source>
        <dbReference type="HAMAP-Rule" id="MF_00572"/>
    </source>
</evidence>
<feature type="binding site" evidence="10">
    <location>
        <position position="47"/>
    </location>
    <ligand>
        <name>Mg(2+)</name>
        <dbReference type="ChEBI" id="CHEBI:18420"/>
    </ligand>
</feature>
<evidence type="ECO:0000256" key="9">
    <source>
        <dbReference type="ARBA" id="ARBA00023304"/>
    </source>
</evidence>
<dbReference type="PANTHER" id="PTHR46911:SF1">
    <property type="entry name" value="2-ISOPROPYLMALATE SYNTHASE"/>
    <property type="match status" value="1"/>
</dbReference>
<dbReference type="NCBIfam" id="TIGR00970">
    <property type="entry name" value="leuA_yeast"/>
    <property type="match status" value="1"/>
</dbReference>
<evidence type="ECO:0000256" key="4">
    <source>
        <dbReference type="ARBA" id="ARBA00012973"/>
    </source>
</evidence>
<keyword evidence="6 10" id="KW-0028">Amino-acid biosynthesis</keyword>
<dbReference type="InterPro" id="IPR005668">
    <property type="entry name" value="IPM_Synthase"/>
</dbReference>
<evidence type="ECO:0000256" key="2">
    <source>
        <dbReference type="ARBA" id="ARBA00004689"/>
    </source>
</evidence>
<sequence>MPVNSNQPSSFNHKKYRAFAPIQKNDRRWPNHVISVAPDWCSVDLRDGNQALIEPMSPSQKLEMFKLLVDVGFKEIEVGFPAASAPDFDFVRQLIEEDLIPDDVTIQVLTQAREPLIARSFESLKGAKKAIVHLYNSTSTVQREQVFKKSCEEIKAIAIQGAQWVKEMASQQPETYWSFQYSPESFTGTEMDYALEVCDAVINVWQPTPDNKVIINLPATVEVSTPNVYADQIEWINDNISHREAVRISLHTHNDRGCGVAAAELGVLAGADRIEGTLLGNGERTGNMDIVTMAMNIYSQGIDPELNLSDMDRIISTVERCTQLAVHPRHAYAGELVFAAFSGSHQDAINKCMSIDAEQRKTDSDAHWQVAYLPIDPRDLGRSYQQVIRINSQSGKGGVAYVLEQDYGIQMPRWMQVDFSPHIQAFAEKSEAEVGPQVIHDIFSSTYLNPQHAVNIESYQLNREGSVDTLQAQLTTQNQTLELKGKGKGVLDAFVKGLSAAIGHDIVLIDYTEHALPSKLGAENEQAEAMAYVQISIQGSRYCAASNCHDILTASMQAVLNALGRSNVNVASSISLSA</sequence>
<evidence type="ECO:0000256" key="7">
    <source>
        <dbReference type="ARBA" id="ARBA00022679"/>
    </source>
</evidence>
<evidence type="ECO:0000256" key="6">
    <source>
        <dbReference type="ARBA" id="ARBA00022605"/>
    </source>
</evidence>
<feature type="binding site" evidence="10">
    <location>
        <position position="253"/>
    </location>
    <ligand>
        <name>Mg(2+)</name>
        <dbReference type="ChEBI" id="CHEBI:18420"/>
    </ligand>
</feature>
<name>A0ABU9HCK5_9GAMM</name>
<feature type="region of interest" description="Regulatory domain" evidence="10">
    <location>
        <begin position="450"/>
        <end position="578"/>
    </location>
</feature>
<keyword evidence="10" id="KW-0460">Magnesium</keyword>
<dbReference type="InterPro" id="IPR054692">
    <property type="entry name" value="LeuA-like_post-cat"/>
</dbReference>
<keyword evidence="8 10" id="KW-0479">Metal-binding</keyword>
<dbReference type="Pfam" id="PF00682">
    <property type="entry name" value="HMGL-like"/>
    <property type="match status" value="1"/>
</dbReference>
<dbReference type="HAMAP" id="MF_00572">
    <property type="entry name" value="LeuA_type2"/>
    <property type="match status" value="1"/>
</dbReference>
<dbReference type="PANTHER" id="PTHR46911">
    <property type="match status" value="1"/>
</dbReference>
<dbReference type="Pfam" id="PF22615">
    <property type="entry name" value="IPMS_D2"/>
    <property type="match status" value="1"/>
</dbReference>
<feature type="binding site" evidence="10">
    <location>
        <position position="287"/>
    </location>
    <ligand>
        <name>Mg(2+)</name>
        <dbReference type="ChEBI" id="CHEBI:18420"/>
    </ligand>
</feature>
<dbReference type="InterPro" id="IPR013785">
    <property type="entry name" value="Aldolase_TIM"/>
</dbReference>
<evidence type="ECO:0000313" key="12">
    <source>
        <dbReference type="EMBL" id="MEL0659596.1"/>
    </source>
</evidence>
<dbReference type="GO" id="GO:0003852">
    <property type="term" value="F:2-isopropylmalate synthase activity"/>
    <property type="evidence" value="ECO:0007669"/>
    <property type="project" value="UniProtKB-EC"/>
</dbReference>
<dbReference type="InterPro" id="IPR002034">
    <property type="entry name" value="AIPM/Hcit_synth_CS"/>
</dbReference>
<evidence type="ECO:0000256" key="3">
    <source>
        <dbReference type="ARBA" id="ARBA00009767"/>
    </source>
</evidence>
<dbReference type="EC" id="2.3.3.13" evidence="4 10"/>
<comment type="function">
    <text evidence="10">Catalyzes the condensation of the acetyl group of acetyl-CoA with 3-methyl-2-oxobutanoate (2-ketoisovalerate) to form 3-carboxy-3-hydroxy-4-methylpentanoate (2-isopropylmalate).</text>
</comment>
<comment type="subcellular location">
    <subcellularLocation>
        <location evidence="10">Cytoplasm</location>
    </subcellularLocation>
</comment>
<dbReference type="EMBL" id="JBAKBA010000022">
    <property type="protein sequence ID" value="MEL0659596.1"/>
    <property type="molecule type" value="Genomic_DNA"/>
</dbReference>
<keyword evidence="5 10" id="KW-0432">Leucine biosynthesis</keyword>
<accession>A0ABU9HCK5</accession>
<evidence type="ECO:0000256" key="5">
    <source>
        <dbReference type="ARBA" id="ARBA00022430"/>
    </source>
</evidence>
<comment type="pathway">
    <text evidence="2 10">Amino-acid biosynthesis; L-leucine biosynthesis; L-leucine from 3-methyl-2-oxobutanoate: step 1/4.</text>
</comment>
<dbReference type="Proteomes" id="UP001366060">
    <property type="component" value="Unassembled WGS sequence"/>
</dbReference>
<dbReference type="NCBIfam" id="NF002991">
    <property type="entry name" value="PRK03739.1"/>
    <property type="match status" value="1"/>
</dbReference>
<dbReference type="CDD" id="cd07942">
    <property type="entry name" value="DRE_TIM_LeuA"/>
    <property type="match status" value="1"/>
</dbReference>
<keyword evidence="10" id="KW-0963">Cytoplasm</keyword>
<dbReference type="Gene3D" id="3.20.20.70">
    <property type="entry name" value="Aldolase class I"/>
    <property type="match status" value="1"/>
</dbReference>
<dbReference type="Gene3D" id="3.30.160.270">
    <property type="match status" value="1"/>
</dbReference>
<keyword evidence="7 10" id="KW-0808">Transferase</keyword>
<evidence type="ECO:0000259" key="11">
    <source>
        <dbReference type="PROSITE" id="PS50991"/>
    </source>
</evidence>
<evidence type="ECO:0000256" key="1">
    <source>
        <dbReference type="ARBA" id="ARBA00000064"/>
    </source>
</evidence>
<dbReference type="SUPFAM" id="SSF89000">
    <property type="entry name" value="post-HMGL domain-like"/>
    <property type="match status" value="1"/>
</dbReference>
<comment type="catalytic activity">
    <reaction evidence="1 10">
        <text>3-methyl-2-oxobutanoate + acetyl-CoA + H2O = (2S)-2-isopropylmalate + CoA + H(+)</text>
        <dbReference type="Rhea" id="RHEA:21524"/>
        <dbReference type="ChEBI" id="CHEBI:1178"/>
        <dbReference type="ChEBI" id="CHEBI:11851"/>
        <dbReference type="ChEBI" id="CHEBI:15377"/>
        <dbReference type="ChEBI" id="CHEBI:15378"/>
        <dbReference type="ChEBI" id="CHEBI:57287"/>
        <dbReference type="ChEBI" id="CHEBI:57288"/>
        <dbReference type="EC" id="2.3.3.13"/>
    </reaction>
</comment>
<dbReference type="InterPro" id="IPR039371">
    <property type="entry name" value="LeuA_N_DRE-TIM"/>
</dbReference>
<comment type="subunit">
    <text evidence="10">Homodimer.</text>
</comment>
<reference evidence="12 13" key="1">
    <citation type="submission" date="2024-02" db="EMBL/GenBank/DDBJ databases">
        <title>Bacteria isolated from the canopy kelp, Nereocystis luetkeana.</title>
        <authorList>
            <person name="Pfister C.A."/>
            <person name="Younker I.T."/>
            <person name="Light S.H."/>
        </authorList>
    </citation>
    <scope>NUCLEOTIDE SEQUENCE [LARGE SCALE GENOMIC DNA]</scope>
    <source>
        <strain evidence="12 13">TI.2.07</strain>
    </source>
</reference>
<dbReference type="SUPFAM" id="SSF110921">
    <property type="entry name" value="2-isopropylmalate synthase LeuA, allosteric (dimerisation) domain"/>
    <property type="match status" value="1"/>
</dbReference>
<comment type="similarity">
    <text evidence="3 10">Belongs to the alpha-IPM synthase/homocitrate synthase family. LeuA type 2 subfamily.</text>
</comment>
<dbReference type="InterPro" id="IPR036230">
    <property type="entry name" value="LeuA_allosteric_dom_sf"/>
</dbReference>
<dbReference type="SMART" id="SM00917">
    <property type="entry name" value="LeuA_dimer"/>
    <property type="match status" value="1"/>
</dbReference>
<comment type="caution">
    <text evidence="12">The sequence shown here is derived from an EMBL/GenBank/DDBJ whole genome shotgun (WGS) entry which is preliminary data.</text>
</comment>
<dbReference type="PROSITE" id="PS00815">
    <property type="entry name" value="AIPM_HOMOCIT_SYNTH_1"/>
    <property type="match status" value="1"/>
</dbReference>
<dbReference type="SUPFAM" id="SSF51569">
    <property type="entry name" value="Aldolase"/>
    <property type="match status" value="1"/>
</dbReference>
<dbReference type="InterPro" id="IPR000891">
    <property type="entry name" value="PYR_CT"/>
</dbReference>
<protein>
    <recommendedName>
        <fullName evidence="4 10">2-isopropylmalate synthase</fullName>
        <ecNumber evidence="4 10">2.3.3.13</ecNumber>
    </recommendedName>
    <alternativeName>
        <fullName evidence="10">Alpha-IPM synthase</fullName>
    </alternativeName>
    <alternativeName>
        <fullName evidence="10">Alpha-isopropylmalate synthase</fullName>
    </alternativeName>
</protein>
<keyword evidence="12" id="KW-0012">Acyltransferase</keyword>